<comment type="caution">
    <text evidence="1">The sequence shown here is derived from an EMBL/GenBank/DDBJ whole genome shotgun (WGS) entry which is preliminary data.</text>
</comment>
<name>A0ACB7ZR35_9AGAM</name>
<dbReference type="Proteomes" id="UP000790377">
    <property type="component" value="Unassembled WGS sequence"/>
</dbReference>
<evidence type="ECO:0000313" key="1">
    <source>
        <dbReference type="EMBL" id="KAH7903639.1"/>
    </source>
</evidence>
<keyword evidence="2" id="KW-1185">Reference proteome</keyword>
<gene>
    <name evidence="1" type="ORF">BJ138DRAFT_1107507</name>
</gene>
<evidence type="ECO:0000313" key="2">
    <source>
        <dbReference type="Proteomes" id="UP000790377"/>
    </source>
</evidence>
<reference evidence="1" key="1">
    <citation type="journal article" date="2021" name="New Phytol.">
        <title>Evolutionary innovations through gain and loss of genes in the ectomycorrhizal Boletales.</title>
        <authorList>
            <person name="Wu G."/>
            <person name="Miyauchi S."/>
            <person name="Morin E."/>
            <person name="Kuo A."/>
            <person name="Drula E."/>
            <person name="Varga T."/>
            <person name="Kohler A."/>
            <person name="Feng B."/>
            <person name="Cao Y."/>
            <person name="Lipzen A."/>
            <person name="Daum C."/>
            <person name="Hundley H."/>
            <person name="Pangilinan J."/>
            <person name="Johnson J."/>
            <person name="Barry K."/>
            <person name="LaButti K."/>
            <person name="Ng V."/>
            <person name="Ahrendt S."/>
            <person name="Min B."/>
            <person name="Choi I.G."/>
            <person name="Park H."/>
            <person name="Plett J.M."/>
            <person name="Magnuson J."/>
            <person name="Spatafora J.W."/>
            <person name="Nagy L.G."/>
            <person name="Henrissat B."/>
            <person name="Grigoriev I.V."/>
            <person name="Yang Z.L."/>
            <person name="Xu J."/>
            <person name="Martin F.M."/>
        </authorList>
    </citation>
    <scope>NUCLEOTIDE SEQUENCE</scope>
    <source>
        <strain evidence="1">ATCC 28755</strain>
    </source>
</reference>
<dbReference type="EMBL" id="MU268843">
    <property type="protein sequence ID" value="KAH7903639.1"/>
    <property type="molecule type" value="Genomic_DNA"/>
</dbReference>
<accession>A0ACB7ZR35</accession>
<sequence length="507" mass="56105">MLNVHRVMPGVEVCIHTCNPGGCQTRQKSRMWKIEGGACMRHTVNPKLHLDCSGICPGNEALTDTHLGWQFKTRAPTDKDWALENAGNNAGMTLNIPHPRPAPPSTSAEAAASTPPLAPTLPPVPQFKASLLMILDPTRHCAKALAISDASFVKAWLPGVQYAKVKHLTEHVHRLAHGKGSQWGQVKCLLYDWVWVTVMMESMPEPMWSISYMQWEDFHALMMRPGDHVNAVQEVIKHNIVMGGLDFTLNYIRRDKDAVCFWPSVTAVRQLANKRVLAGNLNAVAATVTHKPRPRTDVLDLGAPIPMNTVLKRTTSDTSCHVVFPTSVVPQDAPYRTRAWLEENSIDGCTWLSQEYMQTLGEAGRRDPHREVGRRSQQAGGDGGEGMVLAGRDFIRESAASVGAILHPSRGDARSEFYDFVLKTHVGLQKREFNQTLSNASLGVLCRMDIGIYLDRGGCAHYFVNEVERTHTMGLFGQIAGNELGILADSFGHTLHRLVQSHRDGQL</sequence>
<organism evidence="1 2">
    <name type="scientific">Hygrophoropsis aurantiaca</name>
    <dbReference type="NCBI Taxonomy" id="72124"/>
    <lineage>
        <taxon>Eukaryota</taxon>
        <taxon>Fungi</taxon>
        <taxon>Dikarya</taxon>
        <taxon>Basidiomycota</taxon>
        <taxon>Agaricomycotina</taxon>
        <taxon>Agaricomycetes</taxon>
        <taxon>Agaricomycetidae</taxon>
        <taxon>Boletales</taxon>
        <taxon>Coniophorineae</taxon>
        <taxon>Hygrophoropsidaceae</taxon>
        <taxon>Hygrophoropsis</taxon>
    </lineage>
</organism>
<proteinExistence type="predicted"/>
<protein>
    <submittedName>
        <fullName evidence="1">Uncharacterized protein</fullName>
    </submittedName>
</protein>